<proteinExistence type="predicted"/>
<protein>
    <submittedName>
        <fullName evidence="1">Uncharacterized protein</fullName>
    </submittedName>
</protein>
<evidence type="ECO:0000313" key="1">
    <source>
        <dbReference type="EMBL" id="JAD38737.1"/>
    </source>
</evidence>
<reference evidence="1" key="2">
    <citation type="journal article" date="2015" name="Data Brief">
        <title>Shoot transcriptome of the giant reed, Arundo donax.</title>
        <authorList>
            <person name="Barrero R.A."/>
            <person name="Guerrero F.D."/>
            <person name="Moolhuijzen P."/>
            <person name="Goolsby J.A."/>
            <person name="Tidwell J."/>
            <person name="Bellgard S.E."/>
            <person name="Bellgard M.I."/>
        </authorList>
    </citation>
    <scope>NUCLEOTIDE SEQUENCE</scope>
    <source>
        <tissue evidence="1">Shoot tissue taken approximately 20 cm above the soil surface</tissue>
    </source>
</reference>
<dbReference type="EMBL" id="GBRH01259158">
    <property type="protein sequence ID" value="JAD38737.1"/>
    <property type="molecule type" value="Transcribed_RNA"/>
</dbReference>
<reference evidence="1" key="1">
    <citation type="submission" date="2014-09" db="EMBL/GenBank/DDBJ databases">
        <authorList>
            <person name="Magalhaes I.L.F."/>
            <person name="Oliveira U."/>
            <person name="Santos F.R."/>
            <person name="Vidigal T.H.D.A."/>
            <person name="Brescovit A.D."/>
            <person name="Santos A.J."/>
        </authorList>
    </citation>
    <scope>NUCLEOTIDE SEQUENCE</scope>
    <source>
        <tissue evidence="1">Shoot tissue taken approximately 20 cm above the soil surface</tissue>
    </source>
</reference>
<name>A0A0A8ZV92_ARUDO</name>
<accession>A0A0A8ZV92</accession>
<organism evidence="1">
    <name type="scientific">Arundo donax</name>
    <name type="common">Giant reed</name>
    <name type="synonym">Donax arundinaceus</name>
    <dbReference type="NCBI Taxonomy" id="35708"/>
    <lineage>
        <taxon>Eukaryota</taxon>
        <taxon>Viridiplantae</taxon>
        <taxon>Streptophyta</taxon>
        <taxon>Embryophyta</taxon>
        <taxon>Tracheophyta</taxon>
        <taxon>Spermatophyta</taxon>
        <taxon>Magnoliopsida</taxon>
        <taxon>Liliopsida</taxon>
        <taxon>Poales</taxon>
        <taxon>Poaceae</taxon>
        <taxon>PACMAD clade</taxon>
        <taxon>Arundinoideae</taxon>
        <taxon>Arundineae</taxon>
        <taxon>Arundo</taxon>
    </lineage>
</organism>
<sequence>MAQPFSLKR</sequence>